<feature type="transmembrane region" description="Helical" evidence="1">
    <location>
        <begin position="98"/>
        <end position="118"/>
    </location>
</feature>
<evidence type="ECO:0000313" key="2">
    <source>
        <dbReference type="EMBL" id="RHX84640.1"/>
    </source>
</evidence>
<comment type="caution">
    <text evidence="2">The sequence shown here is derived from an EMBL/GenBank/DDBJ whole genome shotgun (WGS) entry which is preliminary data.</text>
</comment>
<keyword evidence="1" id="KW-0472">Membrane</keyword>
<dbReference type="InterPro" id="IPR010295">
    <property type="entry name" value="DUF898"/>
</dbReference>
<dbReference type="Pfam" id="PF05987">
    <property type="entry name" value="DUF898"/>
    <property type="match status" value="1"/>
</dbReference>
<gene>
    <name evidence="2" type="ORF">DLM75_22430</name>
</gene>
<name>A0A396YUW2_9LEPT</name>
<dbReference type="RefSeq" id="WP_118970748.1">
    <property type="nucleotide sequence ID" value="NZ_QHCT01000012.1"/>
</dbReference>
<keyword evidence="1" id="KW-0812">Transmembrane</keyword>
<sequence>MQNENQKFSTDAKGEELFLIYLKNIFFTIITLGIYYFWAKVNTQKFVHRHVLFQGQRFDYHGTGKENFLGFLKGFGLILAGTILAGGIYYIASLIGAWARFIVIIAVYLGLLYVIPYVSVGSRRYFLSRTSFNNIRFRFNGKVNELVKVFIPGALLSIVTLGIYSAWFINHLEKFYIEKSHLGNADFQYEGNGKKLFFIYLKGIFFTPFTAGIYFFWFHANVHNYFWNHTKFQGISFRSELKGGSVFLNSLIAIFLVFFTLGIGVPWAYLRGLRILLQSLSLESAPDLSSIQSVRDPNASALADGLTEASDAIGSIFGN</sequence>
<feature type="transmembrane region" description="Helical" evidence="1">
    <location>
        <begin position="20"/>
        <end position="38"/>
    </location>
</feature>
<dbReference type="AlphaFoldDB" id="A0A396YUW2"/>
<feature type="transmembrane region" description="Helical" evidence="1">
    <location>
        <begin position="68"/>
        <end position="91"/>
    </location>
</feature>
<evidence type="ECO:0000256" key="1">
    <source>
        <dbReference type="SAM" id="Phobius"/>
    </source>
</evidence>
<feature type="transmembrane region" description="Helical" evidence="1">
    <location>
        <begin position="246"/>
        <end position="270"/>
    </location>
</feature>
<dbReference type="OrthoDB" id="9765721at2"/>
<dbReference type="EMBL" id="QHCT01000012">
    <property type="protein sequence ID" value="RHX84640.1"/>
    <property type="molecule type" value="Genomic_DNA"/>
</dbReference>
<evidence type="ECO:0000313" key="3">
    <source>
        <dbReference type="Proteomes" id="UP000265798"/>
    </source>
</evidence>
<reference evidence="3" key="1">
    <citation type="submission" date="2018-05" db="EMBL/GenBank/DDBJ databases">
        <title>Leptospira yasudae sp. nov. and Leptospira stimsonii sp. nov., two pathogenic species of the genus Leptospira isolated from environmental sources.</title>
        <authorList>
            <person name="Casanovas-Massana A."/>
            <person name="Hamond C."/>
            <person name="Santos L.A."/>
            <person name="Hacker K.P."/>
            <person name="Balassiano I."/>
            <person name="Medeiros M.A."/>
            <person name="Reis M.G."/>
            <person name="Ko A.I."/>
            <person name="Wunder E.A."/>
        </authorList>
    </citation>
    <scope>NUCLEOTIDE SEQUENCE [LARGE SCALE GENOMIC DNA]</scope>
    <source>
        <strain evidence="3">Yale</strain>
    </source>
</reference>
<proteinExistence type="predicted"/>
<feature type="transmembrane region" description="Helical" evidence="1">
    <location>
        <begin position="149"/>
        <end position="169"/>
    </location>
</feature>
<organism evidence="2 3">
    <name type="scientific">Leptospira stimsonii</name>
    <dbReference type="NCBI Taxonomy" id="2202203"/>
    <lineage>
        <taxon>Bacteria</taxon>
        <taxon>Pseudomonadati</taxon>
        <taxon>Spirochaetota</taxon>
        <taxon>Spirochaetia</taxon>
        <taxon>Leptospirales</taxon>
        <taxon>Leptospiraceae</taxon>
        <taxon>Leptospira</taxon>
    </lineage>
</organism>
<accession>A0A396YUW2</accession>
<dbReference type="Proteomes" id="UP000265798">
    <property type="component" value="Unassembled WGS sequence"/>
</dbReference>
<protein>
    <submittedName>
        <fullName evidence="2">DUF898 domain-containing protein</fullName>
    </submittedName>
</protein>
<feature type="transmembrane region" description="Helical" evidence="1">
    <location>
        <begin position="197"/>
        <end position="217"/>
    </location>
</feature>
<keyword evidence="1" id="KW-1133">Transmembrane helix</keyword>